<feature type="transmembrane region" description="Helical" evidence="1">
    <location>
        <begin position="26"/>
        <end position="59"/>
    </location>
</feature>
<name>A0A918YJU9_9ACTN</name>
<dbReference type="AlphaFoldDB" id="A0A918YJU9"/>
<evidence type="ECO:0000256" key="1">
    <source>
        <dbReference type="SAM" id="Phobius"/>
    </source>
</evidence>
<gene>
    <name evidence="2" type="ORF">GCM10010339_47160</name>
</gene>
<sequence length="70" mass="7630">MWWQRGRGSAFGRPLPRGAWAEVPPYILVPALAAVAVLGWFVPLLGIPLAAFLAVDIALGELAHRRGRRT</sequence>
<keyword evidence="1" id="KW-0812">Transmembrane</keyword>
<reference evidence="2" key="2">
    <citation type="submission" date="2020-09" db="EMBL/GenBank/DDBJ databases">
        <authorList>
            <person name="Sun Q."/>
            <person name="Ohkuma M."/>
        </authorList>
    </citation>
    <scope>NUCLEOTIDE SEQUENCE</scope>
    <source>
        <strain evidence="2">JCM 4714</strain>
    </source>
</reference>
<comment type="caution">
    <text evidence="2">The sequence shown here is derived from an EMBL/GenBank/DDBJ whole genome shotgun (WGS) entry which is preliminary data.</text>
</comment>
<keyword evidence="3" id="KW-1185">Reference proteome</keyword>
<keyword evidence="1" id="KW-1133">Transmembrane helix</keyword>
<organism evidence="2 3">
    <name type="scientific">Streptomyces alanosinicus</name>
    <dbReference type="NCBI Taxonomy" id="68171"/>
    <lineage>
        <taxon>Bacteria</taxon>
        <taxon>Bacillati</taxon>
        <taxon>Actinomycetota</taxon>
        <taxon>Actinomycetes</taxon>
        <taxon>Kitasatosporales</taxon>
        <taxon>Streptomycetaceae</taxon>
        <taxon>Streptomyces</taxon>
    </lineage>
</organism>
<dbReference type="Proteomes" id="UP000655443">
    <property type="component" value="Unassembled WGS sequence"/>
</dbReference>
<evidence type="ECO:0000313" key="3">
    <source>
        <dbReference type="Proteomes" id="UP000655443"/>
    </source>
</evidence>
<reference evidence="2" key="1">
    <citation type="journal article" date="2014" name="Int. J. Syst. Evol. Microbiol.">
        <title>Complete genome sequence of Corynebacterium casei LMG S-19264T (=DSM 44701T), isolated from a smear-ripened cheese.</title>
        <authorList>
            <consortium name="US DOE Joint Genome Institute (JGI-PGF)"/>
            <person name="Walter F."/>
            <person name="Albersmeier A."/>
            <person name="Kalinowski J."/>
            <person name="Ruckert C."/>
        </authorList>
    </citation>
    <scope>NUCLEOTIDE SEQUENCE</scope>
    <source>
        <strain evidence="2">JCM 4714</strain>
    </source>
</reference>
<dbReference type="EMBL" id="BMVG01000011">
    <property type="protein sequence ID" value="GHE06497.1"/>
    <property type="molecule type" value="Genomic_DNA"/>
</dbReference>
<evidence type="ECO:0000313" key="2">
    <source>
        <dbReference type="EMBL" id="GHE06497.1"/>
    </source>
</evidence>
<proteinExistence type="predicted"/>
<accession>A0A918YJU9</accession>
<protein>
    <submittedName>
        <fullName evidence="2">Uncharacterized protein</fullName>
    </submittedName>
</protein>
<keyword evidence="1" id="KW-0472">Membrane</keyword>